<gene>
    <name evidence="1" type="ORF">DIU77_19095</name>
</gene>
<evidence type="ECO:0000313" key="1">
    <source>
        <dbReference type="EMBL" id="PZM89472.1"/>
    </source>
</evidence>
<dbReference type="AlphaFoldDB" id="A0A2W4IRG9"/>
<proteinExistence type="predicted"/>
<reference evidence="1" key="1">
    <citation type="submission" date="2018-05" db="EMBL/GenBank/DDBJ databases">
        <authorList>
            <person name="Lanie J.A."/>
            <person name="Ng W.-L."/>
            <person name="Kazmierczak K.M."/>
            <person name="Andrzejewski T.M."/>
            <person name="Davidsen T.M."/>
            <person name="Wayne K.J."/>
            <person name="Tettelin H."/>
            <person name="Glass J.I."/>
            <person name="Rusch D."/>
            <person name="Podicherti R."/>
            <person name="Tsui H.-C.T."/>
            <person name="Winkler M.E."/>
        </authorList>
    </citation>
    <scope>NUCLEOTIDE SEQUENCE</scope>
    <source>
        <strain evidence="1">ZC4RG45</strain>
    </source>
</reference>
<organism evidence="1">
    <name type="scientific">Thermocrispum agreste</name>
    <dbReference type="NCBI Taxonomy" id="37925"/>
    <lineage>
        <taxon>Bacteria</taxon>
        <taxon>Bacillati</taxon>
        <taxon>Actinomycetota</taxon>
        <taxon>Actinomycetes</taxon>
        <taxon>Pseudonocardiales</taxon>
        <taxon>Pseudonocardiaceae</taxon>
        <taxon>Thermocrispum</taxon>
    </lineage>
</organism>
<name>A0A2W4IRG9_9PSEU</name>
<sequence length="63" mass="7139">MSCTCEPVGLVEIAARLDRRRNTVDSWQQRGLLPPPRWTVGGRPAWNWPDIEAWARATGRLPA</sequence>
<comment type="caution">
    <text evidence="1">The sequence shown here is derived from an EMBL/GenBank/DDBJ whole genome shotgun (WGS) entry which is preliminary data.</text>
</comment>
<accession>A0A2W4IRG9</accession>
<dbReference type="EMBL" id="QGUI01000965">
    <property type="protein sequence ID" value="PZM89472.1"/>
    <property type="molecule type" value="Genomic_DNA"/>
</dbReference>
<dbReference type="SUPFAM" id="SSF46955">
    <property type="entry name" value="Putative DNA-binding domain"/>
    <property type="match status" value="1"/>
</dbReference>
<protein>
    <submittedName>
        <fullName evidence="1">MarR family transcriptional regulator</fullName>
    </submittedName>
</protein>
<dbReference type="InterPro" id="IPR009061">
    <property type="entry name" value="DNA-bd_dom_put_sf"/>
</dbReference>